<evidence type="ECO:0000256" key="8">
    <source>
        <dbReference type="SAM" id="MobiDB-lite"/>
    </source>
</evidence>
<evidence type="ECO:0000259" key="10">
    <source>
        <dbReference type="SMART" id="SM00911"/>
    </source>
</evidence>
<evidence type="ECO:0000256" key="6">
    <source>
        <dbReference type="ARBA" id="ARBA00022777"/>
    </source>
</evidence>
<sequence>MNFEALFSLSPNPYVVLDTDLRIVWMNDAYLRVTMSSRDAITGRKMFDAFPSEPGTESHDLLLDSLTHVASTGEADEIALIRYDIAGPDGTMAERYWSATHTPVCKDGKTAFILQHTVDVTELHGLRRMRDQMGLVQRASAVQARNSDLEAQTERLRRMFEQAPGFIAVLEGPDHRFRMANIAYRQLVGRDHLNGKPVAEALPEVVEQGFVRLLDEVIASGKPHAGRGVEIFLEIEGRREQSFLDFIFQPILEQDGAASGIFVQGNDVTEMVRAQHRQELLISELNHRVKNTLAVVQGLASQSFRKIDTDGEARRIFAQRLHALASAHDLLTRENWESALLRDTLTSAISAATGDDIARFDLTGPAVTLKPQIGVALAMTIHELCTNAIKYGALASDDGRVLVDWSVEPRGDDQRLTICWRETGGPPVEKPERTGFGTRLIEHGFVTQHDGHASLDYRREGLLCEIELTIPDAPRRIVLEREGEAAASGQASANPPRQASAG</sequence>
<evidence type="ECO:0000259" key="9">
    <source>
        <dbReference type="SMART" id="SM00091"/>
    </source>
</evidence>
<dbReference type="SMART" id="SM00911">
    <property type="entry name" value="HWE_HK"/>
    <property type="match status" value="1"/>
</dbReference>
<dbReference type="InterPro" id="IPR000014">
    <property type="entry name" value="PAS"/>
</dbReference>
<dbReference type="Gene3D" id="3.30.450.20">
    <property type="entry name" value="PAS domain"/>
    <property type="match status" value="2"/>
</dbReference>
<comment type="catalytic activity">
    <reaction evidence="1">
        <text>ATP + protein L-histidine = ADP + protein N-phospho-L-histidine.</text>
        <dbReference type="EC" id="2.7.13.3"/>
    </reaction>
</comment>
<dbReference type="InterPro" id="IPR035965">
    <property type="entry name" value="PAS-like_dom_sf"/>
</dbReference>
<protein>
    <recommendedName>
        <fullName evidence="2">histidine kinase</fullName>
        <ecNumber evidence="2">2.7.13.3</ecNumber>
    </recommendedName>
</protein>
<dbReference type="InterPro" id="IPR011102">
    <property type="entry name" value="Sig_transdc_His_kinase_HWE"/>
</dbReference>
<dbReference type="PANTHER" id="PTHR41523:SF7">
    <property type="entry name" value="HISTIDINE KINASE"/>
    <property type="match status" value="1"/>
</dbReference>
<dbReference type="PANTHER" id="PTHR41523">
    <property type="entry name" value="TWO-COMPONENT SYSTEM SENSOR PROTEIN"/>
    <property type="match status" value="1"/>
</dbReference>
<dbReference type="EMBL" id="CP019602">
    <property type="protein sequence ID" value="ARU15476.1"/>
    <property type="molecule type" value="Genomic_DNA"/>
</dbReference>
<dbReference type="Proteomes" id="UP000195807">
    <property type="component" value="Chromosome"/>
</dbReference>
<dbReference type="OrthoDB" id="136506at2"/>
<keyword evidence="4" id="KW-0808">Transferase</keyword>
<feature type="region of interest" description="Disordered" evidence="8">
    <location>
        <begin position="481"/>
        <end position="502"/>
    </location>
</feature>
<dbReference type="RefSeq" id="WP_066843094.1">
    <property type="nucleotide sequence ID" value="NZ_CP019602.1"/>
</dbReference>
<dbReference type="InterPro" id="IPR036890">
    <property type="entry name" value="HATPase_C_sf"/>
</dbReference>
<name>A0A1Z1F9R7_9SPHN</name>
<dbReference type="InterPro" id="IPR013656">
    <property type="entry name" value="PAS_4"/>
</dbReference>
<dbReference type="SUPFAM" id="SSF55874">
    <property type="entry name" value="ATPase domain of HSP90 chaperone/DNA topoisomerase II/histidine kinase"/>
    <property type="match status" value="1"/>
</dbReference>
<feature type="domain" description="PAS" evidence="9">
    <location>
        <begin position="154"/>
        <end position="219"/>
    </location>
</feature>
<dbReference type="STRING" id="450378.GCA_001661675_00785"/>
<accession>A0A1Z1F9R7</accession>
<evidence type="ECO:0000256" key="2">
    <source>
        <dbReference type="ARBA" id="ARBA00012438"/>
    </source>
</evidence>
<evidence type="ECO:0000256" key="3">
    <source>
        <dbReference type="ARBA" id="ARBA00022553"/>
    </source>
</evidence>
<keyword evidence="6 11" id="KW-0418">Kinase</keyword>
<gene>
    <name evidence="11" type="ORF">A9D14_03920</name>
</gene>
<dbReference type="Pfam" id="PF07536">
    <property type="entry name" value="HWE_HK"/>
    <property type="match status" value="1"/>
</dbReference>
<keyword evidence="3" id="KW-0597">Phosphoprotein</keyword>
<dbReference type="CDD" id="cd00130">
    <property type="entry name" value="PAS"/>
    <property type="match status" value="1"/>
</dbReference>
<dbReference type="AlphaFoldDB" id="A0A1Z1F9R7"/>
<evidence type="ECO:0000256" key="4">
    <source>
        <dbReference type="ARBA" id="ARBA00022679"/>
    </source>
</evidence>
<keyword evidence="12" id="KW-1185">Reference proteome</keyword>
<dbReference type="SUPFAM" id="SSF55785">
    <property type="entry name" value="PYP-like sensor domain (PAS domain)"/>
    <property type="match status" value="2"/>
</dbReference>
<dbReference type="Gene3D" id="3.30.565.10">
    <property type="entry name" value="Histidine kinase-like ATPase, C-terminal domain"/>
    <property type="match status" value="1"/>
</dbReference>
<dbReference type="GO" id="GO:0005524">
    <property type="term" value="F:ATP binding"/>
    <property type="evidence" value="ECO:0007669"/>
    <property type="project" value="UniProtKB-KW"/>
</dbReference>
<dbReference type="EC" id="2.7.13.3" evidence="2"/>
<evidence type="ECO:0000256" key="5">
    <source>
        <dbReference type="ARBA" id="ARBA00022741"/>
    </source>
</evidence>
<evidence type="ECO:0000256" key="1">
    <source>
        <dbReference type="ARBA" id="ARBA00000085"/>
    </source>
</evidence>
<reference evidence="11 12" key="1">
    <citation type="submission" date="2017-01" db="EMBL/GenBank/DDBJ databases">
        <title>Complete genome sequence of esterase-producing bacterium Croceicoccus marinus E4A9.</title>
        <authorList>
            <person name="Wu Y.-H."/>
            <person name="Cheng H."/>
            <person name="Xu L."/>
            <person name="Huo Y.-Y."/>
            <person name="Wang C.-S."/>
            <person name="Xu X.-W."/>
        </authorList>
    </citation>
    <scope>NUCLEOTIDE SEQUENCE [LARGE SCALE GENOMIC DNA]</scope>
    <source>
        <strain evidence="11 12">E4A9</strain>
    </source>
</reference>
<feature type="domain" description="Signal transduction histidine kinase HWE region" evidence="10">
    <location>
        <begin position="284"/>
        <end position="366"/>
    </location>
</feature>
<dbReference type="KEGG" id="cman:A9D14_03920"/>
<organism evidence="11 12">
    <name type="scientific">Croceicoccus marinus</name>
    <dbReference type="NCBI Taxonomy" id="450378"/>
    <lineage>
        <taxon>Bacteria</taxon>
        <taxon>Pseudomonadati</taxon>
        <taxon>Pseudomonadota</taxon>
        <taxon>Alphaproteobacteria</taxon>
        <taxon>Sphingomonadales</taxon>
        <taxon>Erythrobacteraceae</taxon>
        <taxon>Croceicoccus</taxon>
    </lineage>
</organism>
<evidence type="ECO:0000313" key="11">
    <source>
        <dbReference type="EMBL" id="ARU15476.1"/>
    </source>
</evidence>
<dbReference type="GO" id="GO:0004673">
    <property type="term" value="F:protein histidine kinase activity"/>
    <property type="evidence" value="ECO:0007669"/>
    <property type="project" value="UniProtKB-EC"/>
</dbReference>
<feature type="domain" description="PAS" evidence="9">
    <location>
        <begin position="1"/>
        <end position="67"/>
    </location>
</feature>
<keyword evidence="7" id="KW-0067">ATP-binding</keyword>
<proteinExistence type="predicted"/>
<evidence type="ECO:0000256" key="7">
    <source>
        <dbReference type="ARBA" id="ARBA00022840"/>
    </source>
</evidence>
<keyword evidence="5" id="KW-0547">Nucleotide-binding</keyword>
<dbReference type="Pfam" id="PF08448">
    <property type="entry name" value="PAS_4"/>
    <property type="match status" value="2"/>
</dbReference>
<evidence type="ECO:0000313" key="12">
    <source>
        <dbReference type="Proteomes" id="UP000195807"/>
    </source>
</evidence>
<dbReference type="SMART" id="SM00091">
    <property type="entry name" value="PAS"/>
    <property type="match status" value="2"/>
</dbReference>